<keyword evidence="1 4" id="KW-0378">Hydrolase</keyword>
<dbReference type="Gene3D" id="3.10.20.310">
    <property type="entry name" value="membrane protein fhac"/>
    <property type="match status" value="1"/>
</dbReference>
<organism evidence="6 7">
    <name type="scientific">Vibrio metschnikovii</name>
    <dbReference type="NCBI Taxonomy" id="28172"/>
    <lineage>
        <taxon>Bacteria</taxon>
        <taxon>Pseudomonadati</taxon>
        <taxon>Pseudomonadota</taxon>
        <taxon>Gammaproteobacteria</taxon>
        <taxon>Vibrionales</taxon>
        <taxon>Vibrionaceae</taxon>
        <taxon>Vibrio</taxon>
    </lineage>
</organism>
<evidence type="ECO:0000256" key="3">
    <source>
        <dbReference type="ARBA" id="ARBA00023098"/>
    </source>
</evidence>
<proteinExistence type="predicted"/>
<dbReference type="PROSITE" id="PS51635">
    <property type="entry name" value="PNPLA"/>
    <property type="match status" value="1"/>
</dbReference>
<sequence length="774" mass="86992">MRGQGVKCFQLSVMVIFATMFPWFVSAEHTEHVVVTSDDINHPRPIIALVLAGGGAKGAAHMGVLKALEEMKIPVDIIIGTSMGAYVAGLYATGMDAEEIEGVIYSVNWQSGYRDRVSRSQRRVRDKEYEDRYQLTTDLGFGWDGLRAPRGVVQGQSMLRILRETSGNLAKLDSFDDLVIPYRAVATDIIEMQPVVLDKGYLVDAMMASMSVPGALPPYDIDGRWLVDGGVTNNMPVDIAKQMGADVVIAVDISSDYKQQDSFSSFLSAANQLSNYLVRRTTERQVSHLSEQDILLRPNVGLMETTDFYKMPDAFIEGYQTALEHQQQLQVLALSSAQYQDYIDGKAERRRHLQYGDMLTVDDIAIRNHSHYSDLLLKNRLNLAQNTTLSTEEIEASVDRLYALDRFKLVRYQYEQVDQENHLLIDVYEKGWGPNYLNFRFFLEDDFSTTSQYSLGASLNFTDLGSHGAELALNMDLGTDKQLEAELYSPLFSSQKTFASFTARYRDDNRQVPFDDLFENTGLSATRNYVPITYRTLTGEAALGYQQTLWRQLRVGARYVDGQVQPSTVPDYGNGTFTRQGVFINYRIDSLDNFSLPREGNYIDLEYFISHDDVNDPVDQSNNSSDTVYDISAKLMSAKSIGRHTVVANLDYGEVRSKNSITPVEPKTIGGFLNLSGIPRKSLLGQNKIFTSLVYRYRWFDNDFGLFNAPFYLGASIEYGGVWSDPDLKIDTAPKYVAGSIFAGIDSPIGPVMFGYGRTEQNYDSFYLIIGTTF</sequence>
<evidence type="ECO:0000259" key="5">
    <source>
        <dbReference type="PROSITE" id="PS51635"/>
    </source>
</evidence>
<keyword evidence="3 4" id="KW-0443">Lipid metabolism</keyword>
<keyword evidence="2 4" id="KW-0442">Lipid degradation</keyword>
<feature type="active site" description="Nucleophile" evidence="4">
    <location>
        <position position="82"/>
    </location>
</feature>
<feature type="active site" description="Proton acceptor" evidence="4">
    <location>
        <position position="228"/>
    </location>
</feature>
<dbReference type="CDD" id="cd07205">
    <property type="entry name" value="Pat_PNPLA6_PNPLA7_NTE1_like"/>
    <property type="match status" value="1"/>
</dbReference>
<accession>A0A9X0RAD4</accession>
<dbReference type="Gene3D" id="2.40.160.50">
    <property type="entry name" value="membrane protein fhac: a member of the omp85/tpsb transporter family"/>
    <property type="match status" value="1"/>
</dbReference>
<feature type="short sequence motif" description="GXGXXG" evidence="4">
    <location>
        <begin position="53"/>
        <end position="58"/>
    </location>
</feature>
<feature type="short sequence motif" description="GXSXG" evidence="4">
    <location>
        <begin position="80"/>
        <end position="84"/>
    </location>
</feature>
<dbReference type="Pfam" id="PF01734">
    <property type="entry name" value="Patatin"/>
    <property type="match status" value="1"/>
</dbReference>
<dbReference type="InterPro" id="IPR002641">
    <property type="entry name" value="PNPLA_dom"/>
</dbReference>
<dbReference type="Pfam" id="PF07244">
    <property type="entry name" value="POTRA"/>
    <property type="match status" value="1"/>
</dbReference>
<dbReference type="GO" id="GO:0019867">
    <property type="term" value="C:outer membrane"/>
    <property type="evidence" value="ECO:0007669"/>
    <property type="project" value="InterPro"/>
</dbReference>
<evidence type="ECO:0000256" key="2">
    <source>
        <dbReference type="ARBA" id="ARBA00022963"/>
    </source>
</evidence>
<dbReference type="GO" id="GO:0016042">
    <property type="term" value="P:lipid catabolic process"/>
    <property type="evidence" value="ECO:0007669"/>
    <property type="project" value="UniProtKB-UniRule"/>
</dbReference>
<dbReference type="SUPFAM" id="SSF52151">
    <property type="entry name" value="FabD/lysophospholipase-like"/>
    <property type="match status" value="1"/>
</dbReference>
<evidence type="ECO:0000313" key="7">
    <source>
        <dbReference type="Proteomes" id="UP000615796"/>
    </source>
</evidence>
<dbReference type="EMBL" id="JACRUP010000007">
    <property type="protein sequence ID" value="MBC5851603.1"/>
    <property type="molecule type" value="Genomic_DNA"/>
</dbReference>
<feature type="domain" description="PNPLA" evidence="5">
    <location>
        <begin position="49"/>
        <end position="241"/>
    </location>
</feature>
<keyword evidence="7" id="KW-1185">Reference proteome</keyword>
<dbReference type="Gene3D" id="3.40.1090.10">
    <property type="entry name" value="Cytosolic phospholipase A2 catalytic domain"/>
    <property type="match status" value="2"/>
</dbReference>
<evidence type="ECO:0000313" key="6">
    <source>
        <dbReference type="EMBL" id="MBC5851603.1"/>
    </source>
</evidence>
<evidence type="ECO:0000256" key="4">
    <source>
        <dbReference type="PROSITE-ProRule" id="PRU01161"/>
    </source>
</evidence>
<protein>
    <submittedName>
        <fullName evidence="6">Patatin-like phospholipase family protein</fullName>
    </submittedName>
</protein>
<evidence type="ECO:0000256" key="1">
    <source>
        <dbReference type="ARBA" id="ARBA00022801"/>
    </source>
</evidence>
<dbReference type="InterPro" id="IPR016035">
    <property type="entry name" value="Acyl_Trfase/lysoPLipase"/>
</dbReference>
<dbReference type="RefSeq" id="WP_187026356.1">
    <property type="nucleotide sequence ID" value="NZ_JACRUP010000007.1"/>
</dbReference>
<dbReference type="Proteomes" id="UP000615796">
    <property type="component" value="Unassembled WGS sequence"/>
</dbReference>
<dbReference type="AlphaFoldDB" id="A0A9X0RAD4"/>
<reference evidence="6" key="1">
    <citation type="submission" date="2020-08" db="EMBL/GenBank/DDBJ databases">
        <title>Genome Sequencing and Pan-Genome Analysis of Migratory bird Vibrio Strains, Inner Mongolia.</title>
        <authorList>
            <person name="Zheng L."/>
        </authorList>
    </citation>
    <scope>NUCLEOTIDE SEQUENCE</scope>
    <source>
        <strain evidence="6">M13F</strain>
    </source>
</reference>
<dbReference type="InterPro" id="IPR010827">
    <property type="entry name" value="BamA/TamA_POTRA"/>
</dbReference>
<dbReference type="InterPro" id="IPR050301">
    <property type="entry name" value="NTE"/>
</dbReference>
<name>A0A9X0RAD4_VIBME</name>
<dbReference type="GO" id="GO:0016787">
    <property type="term" value="F:hydrolase activity"/>
    <property type="evidence" value="ECO:0007669"/>
    <property type="project" value="UniProtKB-UniRule"/>
</dbReference>
<dbReference type="PANTHER" id="PTHR14226">
    <property type="entry name" value="NEUROPATHY TARGET ESTERASE/SWISS CHEESE D.MELANOGASTER"/>
    <property type="match status" value="1"/>
</dbReference>
<feature type="short sequence motif" description="DGA/G" evidence="4">
    <location>
        <begin position="228"/>
        <end position="230"/>
    </location>
</feature>
<dbReference type="PANTHER" id="PTHR14226:SF29">
    <property type="entry name" value="NEUROPATHY TARGET ESTERASE SWS"/>
    <property type="match status" value="1"/>
</dbReference>
<comment type="caution">
    <text evidence="6">The sequence shown here is derived from an EMBL/GenBank/DDBJ whole genome shotgun (WGS) entry which is preliminary data.</text>
</comment>
<gene>
    <name evidence="6" type="ORF">H8Q88_11890</name>
</gene>